<dbReference type="Pfam" id="PF13419">
    <property type="entry name" value="HAD_2"/>
    <property type="match status" value="1"/>
</dbReference>
<organism evidence="1 2">
    <name type="scientific">Brachyspira hampsonii</name>
    <dbReference type="NCBI Taxonomy" id="1287055"/>
    <lineage>
        <taxon>Bacteria</taxon>
        <taxon>Pseudomonadati</taxon>
        <taxon>Spirochaetota</taxon>
        <taxon>Spirochaetia</taxon>
        <taxon>Brachyspirales</taxon>
        <taxon>Brachyspiraceae</taxon>
        <taxon>Brachyspira</taxon>
    </lineage>
</organism>
<evidence type="ECO:0000313" key="1">
    <source>
        <dbReference type="EMBL" id="ASJ20903.1"/>
    </source>
</evidence>
<dbReference type="InterPro" id="IPR023198">
    <property type="entry name" value="PGP-like_dom2"/>
</dbReference>
<gene>
    <name evidence="1" type="ORF">BHAMNSH16_04275</name>
</gene>
<dbReference type="AlphaFoldDB" id="A0AAC9TSW1"/>
<dbReference type="RefSeq" id="WP_069731590.1">
    <property type="nucleotide sequence ID" value="NZ_CP019914.1"/>
</dbReference>
<dbReference type="InterPro" id="IPR023214">
    <property type="entry name" value="HAD_sf"/>
</dbReference>
<accession>A0AAC9TSW1</accession>
<dbReference type="Proteomes" id="UP000264880">
    <property type="component" value="Chromosome"/>
</dbReference>
<proteinExistence type="predicted"/>
<dbReference type="InterPro" id="IPR036412">
    <property type="entry name" value="HAD-like_sf"/>
</dbReference>
<dbReference type="NCBIfam" id="TIGR01509">
    <property type="entry name" value="HAD-SF-IA-v3"/>
    <property type="match status" value="1"/>
</dbReference>
<dbReference type="InterPro" id="IPR041492">
    <property type="entry name" value="HAD_2"/>
</dbReference>
<evidence type="ECO:0000313" key="2">
    <source>
        <dbReference type="Proteomes" id="UP000264880"/>
    </source>
</evidence>
<dbReference type="Gene3D" id="1.10.150.240">
    <property type="entry name" value="Putative phosphatase, domain 2"/>
    <property type="match status" value="1"/>
</dbReference>
<dbReference type="InterPro" id="IPR006439">
    <property type="entry name" value="HAD-SF_hydro_IA"/>
</dbReference>
<name>A0AAC9TSW1_9SPIR</name>
<dbReference type="SFLD" id="SFLDG01129">
    <property type="entry name" value="C1.5:_HAD__Beta-PGM__Phosphata"/>
    <property type="match status" value="1"/>
</dbReference>
<keyword evidence="2" id="KW-1185">Reference proteome</keyword>
<dbReference type="SUPFAM" id="SSF56784">
    <property type="entry name" value="HAD-like"/>
    <property type="match status" value="1"/>
</dbReference>
<dbReference type="KEGG" id="bhp:BHAMNSH16_04275"/>
<dbReference type="EMBL" id="CP019914">
    <property type="protein sequence ID" value="ASJ20903.1"/>
    <property type="molecule type" value="Genomic_DNA"/>
</dbReference>
<dbReference type="PANTHER" id="PTHR18901:SF38">
    <property type="entry name" value="PSEUDOURIDINE-5'-PHOSPHATASE"/>
    <property type="match status" value="1"/>
</dbReference>
<dbReference type="Gene3D" id="3.40.50.1000">
    <property type="entry name" value="HAD superfamily/HAD-like"/>
    <property type="match status" value="1"/>
</dbReference>
<protein>
    <submittedName>
        <fullName evidence="1">Haloacid dehalogenase</fullName>
    </submittedName>
</protein>
<sequence>MMYKTIKIKAAIFDFDGTLVDSESLYTKALIHTSNEMNVLKDVDFKSLAGFQTKDIDNILKKECHYIPDNFFKSAEMYFHKIIETDLETFDGVMETLERLKNINIVIASNSNINYVRKMSDKKGISKYIKDYSCYNGELKAKPEPDLFLNAFELLKKLDGNIKKEDVIIFEDSLAGVIGAKKTGIVTAAITNSYSKEILLENGADIVLNRIDEIFNYIEIIKDL</sequence>
<dbReference type="CDD" id="cd07505">
    <property type="entry name" value="HAD_BPGM-like"/>
    <property type="match status" value="1"/>
</dbReference>
<dbReference type="SFLD" id="SFLDS00003">
    <property type="entry name" value="Haloacid_Dehalogenase"/>
    <property type="match status" value="1"/>
</dbReference>
<dbReference type="PANTHER" id="PTHR18901">
    <property type="entry name" value="2-DEOXYGLUCOSE-6-PHOSPHATE PHOSPHATASE 2"/>
    <property type="match status" value="1"/>
</dbReference>
<reference evidence="1 2" key="1">
    <citation type="submission" date="2017-02" db="EMBL/GenBank/DDBJ databases">
        <title>Complete genome sequence of Brachyspira hampsonii genomovar I strain NSH-16 (ATCC BAA-2463).</title>
        <authorList>
            <person name="Mirajkar N.S."/>
            <person name="Gebhart C.J."/>
        </authorList>
    </citation>
    <scope>NUCLEOTIDE SEQUENCE [LARGE SCALE GENOMIC DNA]</scope>
    <source>
        <strain evidence="1 2">NSH-16</strain>
    </source>
</reference>